<dbReference type="InterPro" id="IPR011990">
    <property type="entry name" value="TPR-like_helical_dom_sf"/>
</dbReference>
<evidence type="ECO:0000256" key="6">
    <source>
        <dbReference type="SAM" id="SignalP"/>
    </source>
</evidence>
<dbReference type="Proteomes" id="UP001211872">
    <property type="component" value="Chromosome"/>
</dbReference>
<evidence type="ECO:0000259" key="8">
    <source>
        <dbReference type="Pfam" id="PF14322"/>
    </source>
</evidence>
<dbReference type="PROSITE" id="PS51257">
    <property type="entry name" value="PROKAR_LIPOPROTEIN"/>
    <property type="match status" value="1"/>
</dbReference>
<dbReference type="CDD" id="cd08977">
    <property type="entry name" value="SusD"/>
    <property type="match status" value="1"/>
</dbReference>
<feature type="signal peptide" evidence="6">
    <location>
        <begin position="1"/>
        <end position="27"/>
    </location>
</feature>
<comment type="similarity">
    <text evidence="2">Belongs to the SusD family.</text>
</comment>
<keyword evidence="10" id="KW-1185">Reference proteome</keyword>
<dbReference type="Gene3D" id="1.25.40.390">
    <property type="match status" value="1"/>
</dbReference>
<reference evidence="9 10" key="1">
    <citation type="journal article" date="2011" name="Int. J. Syst. Evol. Microbiol.">
        <title>Hymenobacter yonginensis sp. nov., isolated from a mesotrophic artificial lake.</title>
        <authorList>
            <person name="Joung Y."/>
            <person name="Cho S.H."/>
            <person name="Kim H."/>
            <person name="Kim S.B."/>
            <person name="Joh K."/>
        </authorList>
    </citation>
    <scope>NUCLEOTIDE SEQUENCE [LARGE SCALE GENOMIC DNA]</scope>
    <source>
        <strain evidence="9 10">KCTC 22745</strain>
    </source>
</reference>
<evidence type="ECO:0000256" key="4">
    <source>
        <dbReference type="ARBA" id="ARBA00023136"/>
    </source>
</evidence>
<evidence type="ECO:0000256" key="5">
    <source>
        <dbReference type="ARBA" id="ARBA00023237"/>
    </source>
</evidence>
<evidence type="ECO:0000256" key="1">
    <source>
        <dbReference type="ARBA" id="ARBA00004442"/>
    </source>
</evidence>
<organism evidence="9 10">
    <name type="scientific">Hymenobacter yonginensis</name>
    <dbReference type="NCBI Taxonomy" id="748197"/>
    <lineage>
        <taxon>Bacteria</taxon>
        <taxon>Pseudomonadati</taxon>
        <taxon>Bacteroidota</taxon>
        <taxon>Cytophagia</taxon>
        <taxon>Cytophagales</taxon>
        <taxon>Hymenobacteraceae</taxon>
        <taxon>Hymenobacter</taxon>
    </lineage>
</organism>
<evidence type="ECO:0000313" key="9">
    <source>
        <dbReference type="EMBL" id="WBO85576.1"/>
    </source>
</evidence>
<dbReference type="Gene3D" id="1.10.3780.10">
    <property type="entry name" value="SusD-like"/>
    <property type="match status" value="1"/>
</dbReference>
<dbReference type="EMBL" id="CP115396">
    <property type="protein sequence ID" value="WBO85576.1"/>
    <property type="molecule type" value="Genomic_DNA"/>
</dbReference>
<name>A0ABY7PRT4_9BACT</name>
<dbReference type="InterPro" id="IPR012944">
    <property type="entry name" value="SusD_RagB_dom"/>
</dbReference>
<keyword evidence="3 6" id="KW-0732">Signal</keyword>
<dbReference type="Pfam" id="PF07980">
    <property type="entry name" value="SusD_RagB"/>
    <property type="match status" value="1"/>
</dbReference>
<feature type="domain" description="SusD-like N-terminal" evidence="8">
    <location>
        <begin position="100"/>
        <end position="248"/>
    </location>
</feature>
<feature type="chain" id="PRO_5047548909" evidence="6">
    <location>
        <begin position="28"/>
        <end position="542"/>
    </location>
</feature>
<proteinExistence type="inferred from homology"/>
<keyword evidence="5" id="KW-0998">Cell outer membrane</keyword>
<evidence type="ECO:0000256" key="3">
    <source>
        <dbReference type="ARBA" id="ARBA00022729"/>
    </source>
</evidence>
<dbReference type="SUPFAM" id="SSF48452">
    <property type="entry name" value="TPR-like"/>
    <property type="match status" value="1"/>
</dbReference>
<comment type="subcellular location">
    <subcellularLocation>
        <location evidence="1">Cell outer membrane</location>
    </subcellularLocation>
</comment>
<accession>A0ABY7PRT4</accession>
<evidence type="ECO:0000313" key="10">
    <source>
        <dbReference type="Proteomes" id="UP001211872"/>
    </source>
</evidence>
<feature type="domain" description="RagB/SusD" evidence="7">
    <location>
        <begin position="382"/>
        <end position="542"/>
    </location>
</feature>
<evidence type="ECO:0000256" key="2">
    <source>
        <dbReference type="ARBA" id="ARBA00006275"/>
    </source>
</evidence>
<keyword evidence="4" id="KW-0472">Membrane</keyword>
<dbReference type="InterPro" id="IPR033985">
    <property type="entry name" value="SusD-like_N"/>
</dbReference>
<evidence type="ECO:0000259" key="7">
    <source>
        <dbReference type="Pfam" id="PF07980"/>
    </source>
</evidence>
<dbReference type="Gene3D" id="1.25.40.10">
    <property type="entry name" value="Tetratricopeptide repeat domain"/>
    <property type="match status" value="1"/>
</dbReference>
<dbReference type="RefSeq" id="WP_270128202.1">
    <property type="nucleotide sequence ID" value="NZ_CP115396.1"/>
</dbReference>
<gene>
    <name evidence="9" type="ORF">O9Z63_04865</name>
</gene>
<sequence length="542" mass="59312">MKRFSPRGLSALTLAAMLTLGSTSCMKDLDREPFYGLDTETVYANPAAQRQVLAKIYGGLVITGQKTTGDADTKGDDEGATSYSRLLFKLQELTTDEAAIAWTDGAIQNLNDNTWTSNNNYVLGMYNRIYFQIALANEFIREMSDDKLSGRGITGNDLTNAKLYRNEARFLRALGYYHALDMFGNVPFVTEADAPGKFQPRQISRADLFAYVESELKAIEPDLLPRAQAEYGRASQAAAQTLLAHLYLNAQVYTGTARNADVITYCNKVIGSGYSLAGRYSDLFGADNDRVANSEIIFPIVCDGLRTRSYGGTTFLVHASSGGSLQPATLGVNSGWGGLRARKNLPLAFGLTTAAQAAAPADKRAMFFTTRQNLEMASLTTFREGWAVTKWTNKTSTGADGSDATKEFVDTDIPLFRLADVYLMYAEAVLRGGGGSQATALSYVNQLRRRGYGFPITTANPTSDVASIDLDFILAERMRELYWEAHRRTDLIRFGKYTGTAYTWPFKGGPQAGGDVASFRTLFPIPVADLTANPTLRQNPGY</sequence>
<protein>
    <submittedName>
        <fullName evidence="9">RagB/SusD family nutrient uptake outer membrane protein</fullName>
    </submittedName>
</protein>
<dbReference type="Pfam" id="PF14322">
    <property type="entry name" value="SusD-like_3"/>
    <property type="match status" value="1"/>
</dbReference>